<organism evidence="1 2">
    <name type="scientific">Paenibacillus rigui</name>
    <dbReference type="NCBI Taxonomy" id="554312"/>
    <lineage>
        <taxon>Bacteria</taxon>
        <taxon>Bacillati</taxon>
        <taxon>Bacillota</taxon>
        <taxon>Bacilli</taxon>
        <taxon>Bacillales</taxon>
        <taxon>Paenibacillaceae</taxon>
        <taxon>Paenibacillus</taxon>
    </lineage>
</organism>
<dbReference type="AlphaFoldDB" id="A0A229UMB1"/>
<protein>
    <submittedName>
        <fullName evidence="1">Uncharacterized protein</fullName>
    </submittedName>
</protein>
<name>A0A229UMB1_9BACL</name>
<keyword evidence="2" id="KW-1185">Reference proteome</keyword>
<gene>
    <name evidence="1" type="ORF">CF651_18945</name>
</gene>
<evidence type="ECO:0000313" key="2">
    <source>
        <dbReference type="Proteomes" id="UP000215509"/>
    </source>
</evidence>
<accession>A0A229UMB1</accession>
<comment type="caution">
    <text evidence="1">The sequence shown here is derived from an EMBL/GenBank/DDBJ whole genome shotgun (WGS) entry which is preliminary data.</text>
</comment>
<dbReference type="EMBL" id="NMQW01000027">
    <property type="protein sequence ID" value="OXM84588.1"/>
    <property type="molecule type" value="Genomic_DNA"/>
</dbReference>
<dbReference type="Proteomes" id="UP000215509">
    <property type="component" value="Unassembled WGS sequence"/>
</dbReference>
<sequence length="64" mass="7640">MDEVNDVPLMQSSVSKRIWALMESHPEQFRQEVKDYFARAYPGFTVVRAKYPVIYLRDDRDRMG</sequence>
<proteinExistence type="predicted"/>
<reference evidence="1 2" key="1">
    <citation type="submission" date="2017-07" db="EMBL/GenBank/DDBJ databases">
        <title>Genome sequencing and assembly of Paenibacillus rigui.</title>
        <authorList>
            <person name="Mayilraj S."/>
        </authorList>
    </citation>
    <scope>NUCLEOTIDE SEQUENCE [LARGE SCALE GENOMIC DNA]</scope>
    <source>
        <strain evidence="1 2">JCM 16352</strain>
    </source>
</reference>
<evidence type="ECO:0000313" key="1">
    <source>
        <dbReference type="EMBL" id="OXM84588.1"/>
    </source>
</evidence>
<dbReference type="OrthoDB" id="2629395at2"/>